<dbReference type="PATRIC" id="fig|1360.105.peg.975"/>
<comment type="caution">
    <text evidence="4">The sequence shown here is derived from an EMBL/GenBank/DDBJ whole genome shotgun (WGS) entry which is preliminary data.</text>
</comment>
<evidence type="ECO:0000256" key="1">
    <source>
        <dbReference type="SAM" id="Phobius"/>
    </source>
</evidence>
<feature type="domain" description="WxL Interacting Protein host binding" evidence="3">
    <location>
        <begin position="173"/>
        <end position="281"/>
    </location>
</feature>
<dbReference type="InterPro" id="IPR021759">
    <property type="entry name" value="WxLIP_HBD"/>
</dbReference>
<accession>A0A0V8CII9</accession>
<dbReference type="InterPro" id="IPR010317">
    <property type="entry name" value="WxLIP_PGBD"/>
</dbReference>
<keyword evidence="1" id="KW-1133">Transmembrane helix</keyword>
<evidence type="ECO:0000259" key="2">
    <source>
        <dbReference type="Pfam" id="PF06030"/>
    </source>
</evidence>
<dbReference type="RefSeq" id="WP_058220259.1">
    <property type="nucleotide sequence ID" value="NZ_LKLN01000094.1"/>
</dbReference>
<dbReference type="Pfam" id="PF11797">
    <property type="entry name" value="WxLIP_HBD"/>
    <property type="match status" value="1"/>
</dbReference>
<feature type="domain" description="WxL Interacting Protein peptidoglycan binding" evidence="2">
    <location>
        <begin position="33"/>
        <end position="163"/>
    </location>
</feature>
<organism evidence="4 5">
    <name type="scientific">Lactococcus lactis subsp. lactis</name>
    <name type="common">Streptococcus lactis</name>
    <dbReference type="NCBI Taxonomy" id="1360"/>
    <lineage>
        <taxon>Bacteria</taxon>
        <taxon>Bacillati</taxon>
        <taxon>Bacillota</taxon>
        <taxon>Bacilli</taxon>
        <taxon>Lactobacillales</taxon>
        <taxon>Streptococcaceae</taxon>
        <taxon>Lactococcus</taxon>
    </lineage>
</organism>
<dbReference type="Pfam" id="PF06030">
    <property type="entry name" value="WxLIP_PGBD"/>
    <property type="match status" value="1"/>
</dbReference>
<proteinExistence type="predicted"/>
<keyword evidence="1" id="KW-0472">Membrane</keyword>
<gene>
    <name evidence="4" type="ORF">KF282_2587</name>
</gene>
<keyword evidence="1" id="KW-0812">Transmembrane</keyword>
<protein>
    <submittedName>
        <fullName evidence="4">Uncharacterized protein</fullName>
    </submittedName>
</protein>
<reference evidence="5" key="1">
    <citation type="submission" date="2015-10" db="EMBL/GenBank/DDBJ databases">
        <title>Draft Genome Sequences of 11 Lactococcus lactis subspecies cremoris strains.</title>
        <authorList>
            <person name="Wels M."/>
            <person name="Backus L."/>
            <person name="Boekhorst J."/>
            <person name="Dijkstra A."/>
            <person name="Beerthuizen M."/>
            <person name="Kelly W."/>
            <person name="Siezen R."/>
            <person name="Bachmann H."/>
            <person name="Van Hijum S."/>
        </authorList>
    </citation>
    <scope>NUCLEOTIDE SEQUENCE [LARGE SCALE GENOMIC DNA]</scope>
    <source>
        <strain evidence="5">KF282</strain>
    </source>
</reference>
<sequence>MKKVYKLIFLSILSILLIVQSKVAYSESSTSDFSVEAILEGHQKDKSITYWWLQVEKTQSINLKLKISNGNEENNFEITSNQAVNNNNFTLDYSLSEEEVSQYLHHKNSNFNFYQDIYFDETQEAGKLKITLAPNEVREITINLKIPKEGIKGQLIGGINVTKVPKESDRQEGILNVYSNVVALVMEDKDYSESHKQNLEFALEKSNEKEQVIKIENPNSFLLSNINIKAVIKDQKGEVVSEFSNPKTAVVPNASVSIKLNNQKELVKGAKYYLIVDSSNQTFKRNLIVSDSGNLKVLEKKKEEIKPLNKKSVGLSLILMVVISSGGIYAYFKK</sequence>
<dbReference type="Proteomes" id="UP000053058">
    <property type="component" value="Unassembled WGS sequence"/>
</dbReference>
<dbReference type="AlphaFoldDB" id="A0A0V8CII9"/>
<evidence type="ECO:0000259" key="3">
    <source>
        <dbReference type="Pfam" id="PF11797"/>
    </source>
</evidence>
<evidence type="ECO:0000313" key="5">
    <source>
        <dbReference type="Proteomes" id="UP000053058"/>
    </source>
</evidence>
<feature type="transmembrane region" description="Helical" evidence="1">
    <location>
        <begin position="313"/>
        <end position="332"/>
    </location>
</feature>
<name>A0A0V8CII9_LACLL</name>
<evidence type="ECO:0000313" key="4">
    <source>
        <dbReference type="EMBL" id="KSU00969.1"/>
    </source>
</evidence>
<dbReference type="EMBL" id="LKLN01000094">
    <property type="protein sequence ID" value="KSU00969.1"/>
    <property type="molecule type" value="Genomic_DNA"/>
</dbReference>